<comment type="caution">
    <text evidence="2">The sequence shown here is derived from an EMBL/GenBank/DDBJ whole genome shotgun (WGS) entry which is preliminary data.</text>
</comment>
<name>A0ABV1HDU9_9FIRM</name>
<dbReference type="InterPro" id="IPR003382">
    <property type="entry name" value="Flavoprotein"/>
</dbReference>
<reference evidence="2 3" key="1">
    <citation type="submission" date="2024-03" db="EMBL/GenBank/DDBJ databases">
        <title>Human intestinal bacterial collection.</title>
        <authorList>
            <person name="Pauvert C."/>
            <person name="Hitch T.C.A."/>
            <person name="Clavel T."/>
        </authorList>
    </citation>
    <scope>NUCLEOTIDE SEQUENCE [LARGE SCALE GENOMIC DNA]</scope>
    <source>
        <strain evidence="2 3">CLA-AA-H185</strain>
    </source>
</reference>
<proteinExistence type="predicted"/>
<protein>
    <submittedName>
        <fullName evidence="2">Flavoprotein</fullName>
    </submittedName>
</protein>
<evidence type="ECO:0000313" key="3">
    <source>
        <dbReference type="Proteomes" id="UP001454489"/>
    </source>
</evidence>
<evidence type="ECO:0000313" key="2">
    <source>
        <dbReference type="EMBL" id="MEQ2557426.1"/>
    </source>
</evidence>
<accession>A0ABV1HDU9</accession>
<dbReference type="PANTHER" id="PTHR14359">
    <property type="entry name" value="HOMO-OLIGOMERIC FLAVIN CONTAINING CYS DECARBOXYLASE FAMILY"/>
    <property type="match status" value="1"/>
</dbReference>
<dbReference type="InterPro" id="IPR036551">
    <property type="entry name" value="Flavin_trans-like"/>
</dbReference>
<feature type="domain" description="Flavoprotein" evidence="1">
    <location>
        <begin position="3"/>
        <end position="177"/>
    </location>
</feature>
<keyword evidence="3" id="KW-1185">Reference proteome</keyword>
<dbReference type="Proteomes" id="UP001454489">
    <property type="component" value="Unassembled WGS sequence"/>
</dbReference>
<dbReference type="Gene3D" id="3.40.50.1950">
    <property type="entry name" value="Flavin prenyltransferase-like"/>
    <property type="match status" value="1"/>
</dbReference>
<dbReference type="EMBL" id="JBBMEX010000005">
    <property type="protein sequence ID" value="MEQ2557426.1"/>
    <property type="molecule type" value="Genomic_DNA"/>
</dbReference>
<dbReference type="RefSeq" id="WP_353530606.1">
    <property type="nucleotide sequence ID" value="NZ_JBBMEX010000005.1"/>
</dbReference>
<dbReference type="Pfam" id="PF02441">
    <property type="entry name" value="Flavoprotein"/>
    <property type="match status" value="1"/>
</dbReference>
<evidence type="ECO:0000259" key="1">
    <source>
        <dbReference type="Pfam" id="PF02441"/>
    </source>
</evidence>
<gene>
    <name evidence="2" type="ORF">WMO43_06040</name>
</gene>
<dbReference type="SUPFAM" id="SSF52507">
    <property type="entry name" value="Homo-oligomeric flavin-containing Cys decarboxylases, HFCD"/>
    <property type="match status" value="1"/>
</dbReference>
<organism evidence="2 3">
    <name type="scientific">Maccoyibacter intestinihominis</name>
    <dbReference type="NCBI Taxonomy" id="3133499"/>
    <lineage>
        <taxon>Bacteria</taxon>
        <taxon>Bacillati</taxon>
        <taxon>Bacillota</taxon>
        <taxon>Clostridia</taxon>
        <taxon>Lachnospirales</taxon>
        <taxon>Lachnospiraceae</taxon>
        <taxon>Maccoyibacter</taxon>
    </lineage>
</organism>
<sequence length="182" mass="19394">MKKNIILGVTGSIAAYKAADIANTLTKEGHSVHVIMTKAGMEFITPLTMQTLTKNKVHTDQFAPYVPSEVEHISLAQKADLFLVAPASADFIAKAAAGIADDMLTTVLLATRNVPILVAPAMNTAMYENPITQRNIRTLSEFGVKMIEPREALLACGDLGKGALADTEDIISAVQKALCKGI</sequence>
<dbReference type="PANTHER" id="PTHR14359:SF6">
    <property type="entry name" value="PHOSPHOPANTOTHENOYLCYSTEINE DECARBOXYLASE"/>
    <property type="match status" value="1"/>
</dbReference>